<accession>A0A918LLH3</accession>
<organism evidence="1 2">
    <name type="scientific">Streptomyces purpureus</name>
    <dbReference type="NCBI Taxonomy" id="1951"/>
    <lineage>
        <taxon>Bacteria</taxon>
        <taxon>Bacillati</taxon>
        <taxon>Actinomycetota</taxon>
        <taxon>Actinomycetes</taxon>
        <taxon>Kitasatosporales</taxon>
        <taxon>Streptomycetaceae</taxon>
        <taxon>Streptomyces</taxon>
    </lineage>
</organism>
<reference evidence="1" key="2">
    <citation type="submission" date="2020-09" db="EMBL/GenBank/DDBJ databases">
        <authorList>
            <person name="Sun Q."/>
            <person name="Ohkuma M."/>
        </authorList>
    </citation>
    <scope>NUCLEOTIDE SEQUENCE</scope>
    <source>
        <strain evidence="1">JCM 3172</strain>
    </source>
</reference>
<comment type="caution">
    <text evidence="1">The sequence shown here is derived from an EMBL/GenBank/DDBJ whole genome shotgun (WGS) entry which is preliminary data.</text>
</comment>
<dbReference type="RefSeq" id="WP_019890355.1">
    <property type="nucleotide sequence ID" value="NZ_BMQQ01000002.1"/>
</dbReference>
<gene>
    <name evidence="1" type="ORF">GCM10014713_07720</name>
</gene>
<name>A0A918LLH3_9ACTN</name>
<dbReference type="Proteomes" id="UP000619486">
    <property type="component" value="Unassembled WGS sequence"/>
</dbReference>
<reference evidence="1" key="1">
    <citation type="journal article" date="2014" name="Int. J. Syst. Evol. Microbiol.">
        <title>Complete genome sequence of Corynebacterium casei LMG S-19264T (=DSM 44701T), isolated from a smear-ripened cheese.</title>
        <authorList>
            <consortium name="US DOE Joint Genome Institute (JGI-PGF)"/>
            <person name="Walter F."/>
            <person name="Albersmeier A."/>
            <person name="Kalinowski J."/>
            <person name="Ruckert C."/>
        </authorList>
    </citation>
    <scope>NUCLEOTIDE SEQUENCE</scope>
    <source>
        <strain evidence="1">JCM 3172</strain>
    </source>
</reference>
<evidence type="ECO:0000313" key="2">
    <source>
        <dbReference type="Proteomes" id="UP000619486"/>
    </source>
</evidence>
<keyword evidence="2" id="KW-1185">Reference proteome</keyword>
<proteinExistence type="predicted"/>
<dbReference type="EMBL" id="BMQQ01000002">
    <property type="protein sequence ID" value="GGT17448.1"/>
    <property type="molecule type" value="Genomic_DNA"/>
</dbReference>
<sequence>MTVLPSLLRTLVPLLAGWALARAAGVGCGGGVVGATAAYYTALRLAEEAGVRLPWDSLRVLAGLGLGWTRPPRYPGRSAVRPYSRAALDRAYREDGM</sequence>
<dbReference type="AlphaFoldDB" id="A0A918LLH3"/>
<evidence type="ECO:0000313" key="1">
    <source>
        <dbReference type="EMBL" id="GGT17448.1"/>
    </source>
</evidence>
<protein>
    <submittedName>
        <fullName evidence="1">Uncharacterized protein</fullName>
    </submittedName>
</protein>